<evidence type="ECO:0000313" key="11">
    <source>
        <dbReference type="Proteomes" id="UP000502899"/>
    </source>
</evidence>
<dbReference type="Proteomes" id="UP000502899">
    <property type="component" value="Chromosome"/>
</dbReference>
<reference evidence="9 11" key="3">
    <citation type="submission" date="2020-05" db="EMBL/GenBank/DDBJ databases">
        <title>FDA dAtabase for Regulatory Grade micrObial Sequences (FDA-ARGOS): Supporting development and validation of Infectious Disease Dx tests.</title>
        <authorList>
            <person name="Pederson C."/>
            <person name="Tallon L."/>
            <person name="Sadzewicz L."/>
            <person name="Zhao X."/>
            <person name="Vavikolanu K."/>
            <person name="Mehta A."/>
            <person name="Aluvathingal J."/>
            <person name="Nadendla S."/>
            <person name="Myers T."/>
            <person name="Yan Y."/>
            <person name="Sichtig H."/>
        </authorList>
    </citation>
    <scope>NUCLEOTIDE SEQUENCE [LARGE SCALE GENOMIC DNA]</scope>
    <source>
        <strain evidence="9 11">FDAARGOS_764</strain>
    </source>
</reference>
<dbReference type="GO" id="GO:0051301">
    <property type="term" value="P:cell division"/>
    <property type="evidence" value="ECO:0007669"/>
    <property type="project" value="UniProtKB-UniRule"/>
</dbReference>
<evidence type="ECO:0000313" key="9">
    <source>
        <dbReference type="EMBL" id="QKH80230.1"/>
    </source>
</evidence>
<evidence type="ECO:0000313" key="8">
    <source>
        <dbReference type="EMBL" id="OXZ37549.1"/>
    </source>
</evidence>
<reference evidence="10" key="2">
    <citation type="submission" date="2017-04" db="EMBL/GenBank/DDBJ databases">
        <title>Finegoldia magna isolated from orthopedic joint implant-associated infections.</title>
        <authorList>
            <person name="Bjorklund S."/>
            <person name="Bruggemann H."/>
            <person name="Jensen A."/>
            <person name="Hellmark B."/>
            <person name="Soderquist B."/>
        </authorList>
    </citation>
    <scope>NUCLEOTIDE SEQUENCE [LARGE SCALE GENOMIC DNA]</scope>
    <source>
        <strain evidence="10">08T492</strain>
    </source>
</reference>
<evidence type="ECO:0000313" key="10">
    <source>
        <dbReference type="Proteomes" id="UP000215361"/>
    </source>
</evidence>
<dbReference type="AlphaFoldDB" id="A0A133MV09"/>
<accession>A0A133MV09</accession>
<dbReference type="InterPro" id="IPR023054">
    <property type="entry name" value="Sporulation_regulator_WhiA_C"/>
</dbReference>
<dbReference type="NCBIfam" id="TIGR00647">
    <property type="entry name" value="DNA_bind_WhiA"/>
    <property type="match status" value="1"/>
</dbReference>
<sequence>MSFSSDIKTEIISNLDDYDVLAMLSAFTKTIGTLNYNSFGVKITLKTESNPVARLIFSNLKKFYNYECDMKVIHNNNLRKKNIYEILIDEKISKQFCEDTHTSTSPFDFDLGIDEKIIDSNVKKISFLQGAFLGTGFCYDPSKMYHLEIIFKQENVGMQVKDMLYGFGIKSSIFERNENYVLYIKEAEAISDFLSLTKAYNSVLKLENVRALKDIKNNVNRRFNFETANLNKTVDAALKQKLIIEKIEKTIGLESLDPLLLELAYARIENPDVSLKELGEMMTPKISKSGVSYRLNKLKKIADDL</sequence>
<feature type="domain" description="Sporulation regulator WhiA C-terminal" evidence="5">
    <location>
        <begin position="219"/>
        <end position="302"/>
    </location>
</feature>
<evidence type="ECO:0000256" key="4">
    <source>
        <dbReference type="HAMAP-Rule" id="MF_01420"/>
    </source>
</evidence>
<dbReference type="GO" id="GO:0003677">
    <property type="term" value="F:DNA binding"/>
    <property type="evidence" value="ECO:0007669"/>
    <property type="project" value="UniProtKB-UniRule"/>
</dbReference>
<proteinExistence type="inferred from homology"/>
<dbReference type="InterPro" id="IPR018478">
    <property type="entry name" value="Sporu_reg_WhiA_N_dom"/>
</dbReference>
<evidence type="ECO:0000256" key="1">
    <source>
        <dbReference type="ARBA" id="ARBA00022618"/>
    </source>
</evidence>
<feature type="domain" description="Sporulation transcription regulator WhiA N-terminal" evidence="6">
    <location>
        <begin position="21"/>
        <end position="100"/>
    </location>
</feature>
<evidence type="ECO:0000256" key="3">
    <source>
        <dbReference type="ARBA" id="ARBA00023306"/>
    </source>
</evidence>
<dbReference type="PANTHER" id="PTHR37307:SF1">
    <property type="entry name" value="CELL DIVISION PROTEIN WHIA-RELATED"/>
    <property type="match status" value="1"/>
</dbReference>
<keyword evidence="3 4" id="KW-0131">Cell cycle</keyword>
<dbReference type="Pfam" id="PF02650">
    <property type="entry name" value="HTH_WhiA"/>
    <property type="match status" value="1"/>
</dbReference>
<protein>
    <recommendedName>
        <fullName evidence="4">Probable cell division protein WhiA</fullName>
    </recommendedName>
</protein>
<keyword evidence="2 4" id="KW-0238">DNA-binding</keyword>
<keyword evidence="1 4" id="KW-0132">Cell division</keyword>
<dbReference type="Pfam" id="PF10298">
    <property type="entry name" value="WhiA_N"/>
    <property type="match status" value="1"/>
</dbReference>
<dbReference type="Proteomes" id="UP000215361">
    <property type="component" value="Unassembled WGS sequence"/>
</dbReference>
<evidence type="ECO:0000259" key="6">
    <source>
        <dbReference type="Pfam" id="PF10298"/>
    </source>
</evidence>
<dbReference type="EMBL" id="NDYI01000016">
    <property type="protein sequence ID" value="OXZ37549.1"/>
    <property type="molecule type" value="Genomic_DNA"/>
</dbReference>
<dbReference type="Pfam" id="PF14527">
    <property type="entry name" value="LAGLIDADG_WhiA"/>
    <property type="match status" value="1"/>
</dbReference>
<evidence type="ECO:0000259" key="7">
    <source>
        <dbReference type="Pfam" id="PF14527"/>
    </source>
</evidence>
<dbReference type="HAMAP" id="MF_01420">
    <property type="entry name" value="HTH_type_WhiA"/>
    <property type="match status" value="1"/>
</dbReference>
<evidence type="ECO:0000256" key="2">
    <source>
        <dbReference type="ARBA" id="ARBA00023125"/>
    </source>
</evidence>
<organism evidence="8 10">
    <name type="scientific">Finegoldia magna</name>
    <name type="common">Peptostreptococcus magnus</name>
    <dbReference type="NCBI Taxonomy" id="1260"/>
    <lineage>
        <taxon>Bacteria</taxon>
        <taxon>Bacillati</taxon>
        <taxon>Bacillota</taxon>
        <taxon>Tissierellia</taxon>
        <taxon>Tissierellales</taxon>
        <taxon>Peptoniphilaceae</taxon>
        <taxon>Finegoldia</taxon>
    </lineage>
</organism>
<dbReference type="PANTHER" id="PTHR37307">
    <property type="entry name" value="CELL DIVISION PROTEIN WHIA-RELATED"/>
    <property type="match status" value="1"/>
</dbReference>
<dbReference type="InterPro" id="IPR003802">
    <property type="entry name" value="Sporulation_regulator_WhiA"/>
</dbReference>
<name>A0A133MV09_FINMA</name>
<dbReference type="Gene3D" id="3.10.28.10">
    <property type="entry name" value="Homing endonucleases"/>
    <property type="match status" value="1"/>
</dbReference>
<dbReference type="InterPro" id="IPR027434">
    <property type="entry name" value="Homing_endonucl"/>
</dbReference>
<dbReference type="SUPFAM" id="SSF55608">
    <property type="entry name" value="Homing endonucleases"/>
    <property type="match status" value="1"/>
</dbReference>
<reference evidence="8" key="1">
    <citation type="journal article" date="2017" name="J. Clin. Microbiol.">
        <title>Finegoldia magna Isolated from Orthopedic Joint Implant-Associated Infections.</title>
        <authorList>
            <person name="Soderquist B."/>
            <person name="Bjorklund S."/>
            <person name="Hellmark B."/>
            <person name="Jensen A."/>
            <person name="Bruggemann H."/>
        </authorList>
    </citation>
    <scope>NUCLEOTIDE SEQUENCE</scope>
    <source>
        <strain evidence="8">08T492</strain>
    </source>
</reference>
<dbReference type="OMA" id="CDAEAAW"/>
<gene>
    <name evidence="4 9" type="primary">whiA</name>
    <name evidence="8" type="ORF">B9N56_05065</name>
    <name evidence="9" type="ORF">FOC70_07675</name>
</gene>
<dbReference type="EMBL" id="CP054000">
    <property type="protein sequence ID" value="QKH80230.1"/>
    <property type="molecule type" value="Genomic_DNA"/>
</dbReference>
<comment type="function">
    <text evidence="4">Involved in cell division and chromosome segregation.</text>
</comment>
<comment type="similarity">
    <text evidence="4">Belongs to the WhiA family.</text>
</comment>
<dbReference type="GO" id="GO:0043937">
    <property type="term" value="P:regulation of sporulation"/>
    <property type="evidence" value="ECO:0007669"/>
    <property type="project" value="InterPro"/>
</dbReference>
<dbReference type="RefSeq" id="WP_002837783.1">
    <property type="nucleotide sequence ID" value="NZ_CABKMR010000001.1"/>
</dbReference>
<feature type="domain" description="WhiA LAGLIDADG-like" evidence="7">
    <location>
        <begin position="126"/>
        <end position="216"/>
    </location>
</feature>
<evidence type="ECO:0000259" key="5">
    <source>
        <dbReference type="Pfam" id="PF02650"/>
    </source>
</evidence>
<dbReference type="InterPro" id="IPR039518">
    <property type="entry name" value="WhiA_LAGLIDADG_dom"/>
</dbReference>